<feature type="compositionally biased region" description="Polar residues" evidence="1">
    <location>
        <begin position="422"/>
        <end position="435"/>
    </location>
</feature>
<feature type="region of interest" description="Disordered" evidence="1">
    <location>
        <begin position="1"/>
        <end position="63"/>
    </location>
</feature>
<feature type="compositionally biased region" description="Basic and acidic residues" evidence="1">
    <location>
        <begin position="441"/>
        <end position="503"/>
    </location>
</feature>
<dbReference type="Proteomes" id="UP000228934">
    <property type="component" value="Unassembled WGS sequence"/>
</dbReference>
<dbReference type="OrthoDB" id="29221at2759"/>
<evidence type="ECO:0000256" key="1">
    <source>
        <dbReference type="SAM" id="MobiDB-lite"/>
    </source>
</evidence>
<feature type="region of interest" description="Disordered" evidence="1">
    <location>
        <begin position="560"/>
        <end position="668"/>
    </location>
</feature>
<evidence type="ECO:0000313" key="2">
    <source>
        <dbReference type="EMBL" id="PIO40339.1"/>
    </source>
</evidence>
<accession>A0A2G9SJJ8</accession>
<dbReference type="EMBL" id="KV923494">
    <property type="protein sequence ID" value="PIO40339.1"/>
    <property type="molecule type" value="Genomic_DNA"/>
</dbReference>
<feature type="region of interest" description="Disordered" evidence="1">
    <location>
        <begin position="350"/>
        <end position="540"/>
    </location>
</feature>
<feature type="compositionally biased region" description="Basic and acidic residues" evidence="1">
    <location>
        <begin position="627"/>
        <end position="648"/>
    </location>
</feature>
<keyword evidence="3" id="KW-1185">Reference proteome</keyword>
<dbReference type="AlphaFoldDB" id="A0A2G9SJJ8"/>
<feature type="compositionally biased region" description="Basic and acidic residues" evidence="1">
    <location>
        <begin position="378"/>
        <end position="421"/>
    </location>
</feature>
<gene>
    <name evidence="2" type="ORF">AB205_0218660</name>
</gene>
<feature type="region of interest" description="Disordered" evidence="1">
    <location>
        <begin position="769"/>
        <end position="794"/>
    </location>
</feature>
<evidence type="ECO:0000313" key="3">
    <source>
        <dbReference type="Proteomes" id="UP000228934"/>
    </source>
</evidence>
<protein>
    <submittedName>
        <fullName evidence="2">Uncharacterized protein</fullName>
    </submittedName>
</protein>
<reference evidence="3" key="1">
    <citation type="journal article" date="2017" name="Nat. Commun.">
        <title>The North American bullfrog draft genome provides insight into hormonal regulation of long noncoding RNA.</title>
        <authorList>
            <person name="Hammond S.A."/>
            <person name="Warren R.L."/>
            <person name="Vandervalk B.P."/>
            <person name="Kucuk E."/>
            <person name="Khan H."/>
            <person name="Gibb E.A."/>
            <person name="Pandoh P."/>
            <person name="Kirk H."/>
            <person name="Zhao Y."/>
            <person name="Jones M."/>
            <person name="Mungall A.J."/>
            <person name="Coope R."/>
            <person name="Pleasance S."/>
            <person name="Moore R.A."/>
            <person name="Holt R.A."/>
            <person name="Round J.M."/>
            <person name="Ohora S."/>
            <person name="Walle B.V."/>
            <person name="Veldhoen N."/>
            <person name="Helbing C.C."/>
            <person name="Birol I."/>
        </authorList>
    </citation>
    <scope>NUCLEOTIDE SEQUENCE [LARGE SCALE GENOMIC DNA]</scope>
</reference>
<feature type="compositionally biased region" description="Basic and acidic residues" evidence="1">
    <location>
        <begin position="655"/>
        <end position="668"/>
    </location>
</feature>
<organism evidence="2 3">
    <name type="scientific">Aquarana catesbeiana</name>
    <name type="common">American bullfrog</name>
    <name type="synonym">Rana catesbeiana</name>
    <dbReference type="NCBI Taxonomy" id="8400"/>
    <lineage>
        <taxon>Eukaryota</taxon>
        <taxon>Metazoa</taxon>
        <taxon>Chordata</taxon>
        <taxon>Craniata</taxon>
        <taxon>Vertebrata</taxon>
        <taxon>Euteleostomi</taxon>
        <taxon>Amphibia</taxon>
        <taxon>Batrachia</taxon>
        <taxon>Anura</taxon>
        <taxon>Neobatrachia</taxon>
        <taxon>Ranoidea</taxon>
        <taxon>Ranidae</taxon>
        <taxon>Aquarana</taxon>
    </lineage>
</organism>
<name>A0A2G9SJJ8_AQUCT</name>
<feature type="compositionally biased region" description="Polar residues" evidence="1">
    <location>
        <begin position="560"/>
        <end position="581"/>
    </location>
</feature>
<sequence>MRGRSPLPFRGGAVPPGPPYTSQGGVPFSYRDAGMDQEGAWEESRPAPKEPMNIPRRGAQPANFRDVADMHYSEQGLAPDMDYREREVLEQRKWKTPDVDYRAEEGQSIGYRVRLSPPDYRDREASEYRRKLIAEKDLQERETLELEHLQRLATALDYRQRHAAEMEYKLRLDAILERREREEEMLLRERDYTERLLREREVLERMRDRDAVAMVLRDREAKSLALRDLEAAALPFREREILDYSERGLPARVRESTDLDLRVKEADKDFLGRVGDLEYQESLPRKYSESGTLSYQESLSRQYSESGTTSIPYRQQKKTDLEYMEVEHQEKDSLNAGTVKGTAGFTSVNKKSAEMPYRPGKAAHVSYEKGESQTQRAEFPKHTDRDYREKECADSDYRGKESSDSDYRSRENADVNYRDLKTTNVNYQDTKSADVNYQDMKPADVKYQDSKTADVNYRDTKTSDSDYREKETVDSDYRERERTDTDYRRSAEDYVKESTKKMETGSNFLASNMEKDNKAKSTADYPLIPKEMDGTTGPKKVETIPFLSFSEEELSSLANIINEVQSKPPTEVQAPSSSKQSCPGKLDTDFRERPKPEDVNSGAKERAEKAPGYAAHGTPEELCSGDQDLRSKDSFPKDPNKVEGDQDLRTSGPVQKDEDLRGGDTKTPEEFFAQNSLLMDFLRLAAKELRGKTNVPEAKVEPTTLTPAVPEPSAAAAAKTFHPDLVTRPARPLGPGSSLAPGIEYLCGEDTDYRNMDFNDVDLRVSHRPDKRLAEKRAREDPQPGSKDKDYRRTPIPEGATKIIWLEGLPTGASREEILCALRSAHNLPETSVNLIGYLPGECTVFCQLLD</sequence>
<proteinExistence type="predicted"/>
<feature type="compositionally biased region" description="Basic and acidic residues" evidence="1">
    <location>
        <begin position="586"/>
        <end position="609"/>
    </location>
</feature>